<proteinExistence type="predicted"/>
<dbReference type="CDD" id="cd00093">
    <property type="entry name" value="HTH_XRE"/>
    <property type="match status" value="1"/>
</dbReference>
<organism evidence="3 4">
    <name type="scientific">Faecalibacterium prausnitzii</name>
    <dbReference type="NCBI Taxonomy" id="853"/>
    <lineage>
        <taxon>Bacteria</taxon>
        <taxon>Bacillati</taxon>
        <taxon>Bacillota</taxon>
        <taxon>Clostridia</taxon>
        <taxon>Eubacteriales</taxon>
        <taxon>Oscillospiraceae</taxon>
        <taxon>Faecalibacterium</taxon>
    </lineage>
</organism>
<dbReference type="EMBL" id="NMTW01000053">
    <property type="protein sequence ID" value="PDX74186.1"/>
    <property type="molecule type" value="Genomic_DNA"/>
</dbReference>
<evidence type="ECO:0000313" key="4">
    <source>
        <dbReference type="Proteomes" id="UP000220005"/>
    </source>
</evidence>
<dbReference type="SMART" id="SM00530">
    <property type="entry name" value="HTH_XRE"/>
    <property type="match status" value="1"/>
</dbReference>
<dbReference type="Pfam" id="PF01381">
    <property type="entry name" value="HTH_3"/>
    <property type="match status" value="1"/>
</dbReference>
<protein>
    <submittedName>
        <fullName evidence="3">Transcriptional regulator</fullName>
    </submittedName>
</protein>
<dbReference type="SUPFAM" id="SSF47413">
    <property type="entry name" value="lambda repressor-like DNA-binding domains"/>
    <property type="match status" value="1"/>
</dbReference>
<dbReference type="AlphaFoldDB" id="A0A2A7AR00"/>
<reference evidence="3" key="2">
    <citation type="submission" date="2017-07" db="EMBL/GenBank/DDBJ databases">
        <authorList>
            <person name="Sun Z.S."/>
            <person name="Albrecht U."/>
            <person name="Echele G."/>
            <person name="Lee C.C."/>
        </authorList>
    </citation>
    <scope>NUCLEOTIDE SEQUENCE</scope>
    <source>
        <strain evidence="2">CNCM I 4573</strain>
        <strain evidence="3">CNCM I 4575</strain>
    </source>
</reference>
<evidence type="ECO:0000259" key="1">
    <source>
        <dbReference type="PROSITE" id="PS50943"/>
    </source>
</evidence>
<evidence type="ECO:0000313" key="3">
    <source>
        <dbReference type="EMBL" id="PDX81458.1"/>
    </source>
</evidence>
<dbReference type="Proteomes" id="UP000220157">
    <property type="component" value="Unassembled WGS sequence"/>
</dbReference>
<name>A0A2A7AR00_9FIRM</name>
<evidence type="ECO:0000313" key="2">
    <source>
        <dbReference type="EMBL" id="PDX74186.1"/>
    </source>
</evidence>
<dbReference type="InterPro" id="IPR010982">
    <property type="entry name" value="Lambda_DNA-bd_dom_sf"/>
</dbReference>
<comment type="caution">
    <text evidence="3">The sequence shown here is derived from an EMBL/GenBank/DDBJ whole genome shotgun (WGS) entry which is preliminary data.</text>
</comment>
<dbReference type="RefSeq" id="WP_097786193.1">
    <property type="nucleotide sequence ID" value="NZ_NMTW01000053.1"/>
</dbReference>
<gene>
    <name evidence="2" type="ORF">CGS56_14185</name>
    <name evidence="3" type="ORF">CGS58_07135</name>
</gene>
<accession>A0A2A7AR00</accession>
<feature type="domain" description="HTH cro/C1-type" evidence="1">
    <location>
        <begin position="5"/>
        <end position="59"/>
    </location>
</feature>
<dbReference type="Gene3D" id="1.10.260.40">
    <property type="entry name" value="lambda repressor-like DNA-binding domains"/>
    <property type="match status" value="1"/>
</dbReference>
<dbReference type="EMBL" id="NMTY01000015">
    <property type="protein sequence ID" value="PDX81458.1"/>
    <property type="molecule type" value="Genomic_DNA"/>
</dbReference>
<dbReference type="Proteomes" id="UP000220005">
    <property type="component" value="Unassembled WGS sequence"/>
</dbReference>
<reference evidence="4 5" key="1">
    <citation type="journal article" date="2017" name="Front. Microbiol.">
        <title>New Insights into the Diversity of the Genus Faecalibacterium.</title>
        <authorList>
            <person name="Benevides L."/>
            <person name="Burman S."/>
            <person name="Martin R."/>
            <person name="Robert V."/>
            <person name="Thomas M."/>
            <person name="Miquel S."/>
            <person name="Chain F."/>
            <person name="Sokol H."/>
            <person name="Bermudez-Humaran L.G."/>
            <person name="Morrison M."/>
            <person name="Langella P."/>
            <person name="Azevedo V.A."/>
            <person name="Chatel J.M."/>
            <person name="Soares S."/>
        </authorList>
    </citation>
    <scope>NUCLEOTIDE SEQUENCE [LARGE SCALE GENOMIC DNA]</scope>
    <source>
        <strain evidence="2 5">CNCM I 4573</strain>
        <strain evidence="3 4">CNCM I 4575</strain>
    </source>
</reference>
<dbReference type="GO" id="GO:0003677">
    <property type="term" value="F:DNA binding"/>
    <property type="evidence" value="ECO:0007669"/>
    <property type="project" value="InterPro"/>
</dbReference>
<sequence length="160" mass="17706">MNERIKKLRRSLDLTQQEFADRIGVKRNTIANYEIGRNEPIDSVLELIVREFGVSKQWLLDGTGEMFSPAPTNGLDLLAQEKALTHGEYILIEKFVNLKPETRQNILDYIQEVAAALSAGDVPADAPAIDCRESAESLHAELDRQLGIEKKEAAGGSEAS</sequence>
<dbReference type="PROSITE" id="PS50943">
    <property type="entry name" value="HTH_CROC1"/>
    <property type="match status" value="1"/>
</dbReference>
<evidence type="ECO:0000313" key="5">
    <source>
        <dbReference type="Proteomes" id="UP000220157"/>
    </source>
</evidence>
<dbReference type="InterPro" id="IPR001387">
    <property type="entry name" value="Cro/C1-type_HTH"/>
</dbReference>